<dbReference type="InterPro" id="IPR050351">
    <property type="entry name" value="BphY/WalK/GraS-like"/>
</dbReference>
<keyword evidence="4" id="KW-1003">Cell membrane</keyword>
<evidence type="ECO:0000256" key="10">
    <source>
        <dbReference type="SAM" id="Phobius"/>
    </source>
</evidence>
<evidence type="ECO:0000256" key="3">
    <source>
        <dbReference type="ARBA" id="ARBA00012438"/>
    </source>
</evidence>
<comment type="subcellular location">
    <subcellularLocation>
        <location evidence="2">Cell membrane</location>
        <topology evidence="2">Multi-pass membrane protein</topology>
    </subcellularLocation>
</comment>
<keyword evidence="8 10" id="KW-1133">Transmembrane helix</keyword>
<dbReference type="Proteomes" id="UP000726170">
    <property type="component" value="Unassembled WGS sequence"/>
</dbReference>
<evidence type="ECO:0000256" key="9">
    <source>
        <dbReference type="ARBA" id="ARBA00023136"/>
    </source>
</evidence>
<evidence type="ECO:0000256" key="8">
    <source>
        <dbReference type="ARBA" id="ARBA00022989"/>
    </source>
</evidence>
<keyword evidence="6 10" id="KW-0812">Transmembrane</keyword>
<dbReference type="EC" id="2.7.13.3" evidence="3"/>
<dbReference type="PANTHER" id="PTHR45453">
    <property type="entry name" value="PHOSPHATE REGULON SENSOR PROTEIN PHOR"/>
    <property type="match status" value="1"/>
</dbReference>
<comment type="catalytic activity">
    <reaction evidence="1">
        <text>ATP + protein L-histidine = ADP + protein N-phospho-L-histidine.</text>
        <dbReference type="EC" id="2.7.13.3"/>
    </reaction>
</comment>
<evidence type="ECO:0000256" key="6">
    <source>
        <dbReference type="ARBA" id="ARBA00022692"/>
    </source>
</evidence>
<evidence type="ECO:0000256" key="2">
    <source>
        <dbReference type="ARBA" id="ARBA00004651"/>
    </source>
</evidence>
<dbReference type="InterPro" id="IPR003594">
    <property type="entry name" value="HATPase_dom"/>
</dbReference>
<evidence type="ECO:0000313" key="12">
    <source>
        <dbReference type="EMBL" id="MBU5484489.1"/>
    </source>
</evidence>
<evidence type="ECO:0000256" key="7">
    <source>
        <dbReference type="ARBA" id="ARBA00022777"/>
    </source>
</evidence>
<organism evidence="12 13">
    <name type="scientific">Clostridium mobile</name>
    <dbReference type="NCBI Taxonomy" id="2841512"/>
    <lineage>
        <taxon>Bacteria</taxon>
        <taxon>Bacillati</taxon>
        <taxon>Bacillota</taxon>
        <taxon>Clostridia</taxon>
        <taxon>Eubacteriales</taxon>
        <taxon>Clostridiaceae</taxon>
        <taxon>Clostridium</taxon>
    </lineage>
</organism>
<accession>A0ABS6EGZ5</accession>
<proteinExistence type="predicted"/>
<evidence type="ECO:0000259" key="11">
    <source>
        <dbReference type="PROSITE" id="PS50109"/>
    </source>
</evidence>
<dbReference type="PROSITE" id="PS50109">
    <property type="entry name" value="HIS_KIN"/>
    <property type="match status" value="1"/>
</dbReference>
<evidence type="ECO:0000256" key="4">
    <source>
        <dbReference type="ARBA" id="ARBA00022475"/>
    </source>
</evidence>
<name>A0ABS6EGZ5_9CLOT</name>
<keyword evidence="5" id="KW-0808">Transferase</keyword>
<feature type="domain" description="Histidine kinase" evidence="11">
    <location>
        <begin position="125"/>
        <end position="334"/>
    </location>
</feature>
<comment type="caution">
    <text evidence="12">The sequence shown here is derived from an EMBL/GenBank/DDBJ whole genome shotgun (WGS) entry which is preliminary data.</text>
</comment>
<protein>
    <recommendedName>
        <fullName evidence="3">histidine kinase</fullName>
        <ecNumber evidence="3">2.7.13.3</ecNumber>
    </recommendedName>
</protein>
<dbReference type="RefSeq" id="WP_216438963.1">
    <property type="nucleotide sequence ID" value="NZ_JAHLQF010000002.1"/>
</dbReference>
<keyword evidence="7 12" id="KW-0418">Kinase</keyword>
<gene>
    <name evidence="12" type="ORF">KQI86_09120</name>
</gene>
<dbReference type="InterPro" id="IPR003661">
    <property type="entry name" value="HisK_dim/P_dom"/>
</dbReference>
<dbReference type="GO" id="GO:0016301">
    <property type="term" value="F:kinase activity"/>
    <property type="evidence" value="ECO:0007669"/>
    <property type="project" value="UniProtKB-KW"/>
</dbReference>
<reference evidence="12 13" key="1">
    <citation type="submission" date="2021-06" db="EMBL/GenBank/DDBJ databases">
        <authorList>
            <person name="Sun Q."/>
            <person name="Li D."/>
        </authorList>
    </citation>
    <scope>NUCLEOTIDE SEQUENCE [LARGE SCALE GENOMIC DNA]</scope>
    <source>
        <strain evidence="12 13">MSJ-11</strain>
    </source>
</reference>
<keyword evidence="13" id="KW-1185">Reference proteome</keyword>
<evidence type="ECO:0000313" key="13">
    <source>
        <dbReference type="Proteomes" id="UP000726170"/>
    </source>
</evidence>
<dbReference type="SMART" id="SM00387">
    <property type="entry name" value="HATPase_c"/>
    <property type="match status" value="1"/>
</dbReference>
<evidence type="ECO:0000256" key="5">
    <source>
        <dbReference type="ARBA" id="ARBA00022679"/>
    </source>
</evidence>
<dbReference type="PANTHER" id="PTHR45453:SF2">
    <property type="entry name" value="HISTIDINE KINASE"/>
    <property type="match status" value="1"/>
</dbReference>
<dbReference type="CDD" id="cd00082">
    <property type="entry name" value="HisKA"/>
    <property type="match status" value="1"/>
</dbReference>
<feature type="transmembrane region" description="Helical" evidence="10">
    <location>
        <begin position="42"/>
        <end position="61"/>
    </location>
</feature>
<keyword evidence="9 10" id="KW-0472">Membrane</keyword>
<sequence>MKFLDLLKDKIPFFIYNLALFLIMATVIYLSPNKAIAVDTIGYIGLFQLFFMTIFICISIFHKKKFISNIEEGMSNSDFNEVNFFNKNNEEAYYYRTIKAYYEKLDDFMYEKEKEYNENLDLITVWGHDIKTPISVIKLLCENYEVNKNPELIDSIPRELFKIEDGVNKMLNLTRINNFEKDFFIEKIDLEDIVFNIVKKHTKYFISKKIKLEINIEKVSVLSDVKWLSFIIEQIINNSLKYTDNNGNISIKGVKGDSCYLLKIRDDGVGIKTEDLPRIFQKGFTGTNGRENLNSTGIGLYLSQQVIKKIGHNICVKSEYGSYTEVVLEFNNEEIR</sequence>
<evidence type="ECO:0000256" key="1">
    <source>
        <dbReference type="ARBA" id="ARBA00000085"/>
    </source>
</evidence>
<dbReference type="InterPro" id="IPR005467">
    <property type="entry name" value="His_kinase_dom"/>
</dbReference>
<dbReference type="EMBL" id="JAHLQF010000002">
    <property type="protein sequence ID" value="MBU5484489.1"/>
    <property type="molecule type" value="Genomic_DNA"/>
</dbReference>
<dbReference type="Pfam" id="PF02518">
    <property type="entry name" value="HATPase_c"/>
    <property type="match status" value="1"/>
</dbReference>
<feature type="transmembrane region" description="Helical" evidence="10">
    <location>
        <begin position="12"/>
        <end position="30"/>
    </location>
</feature>